<sequence length="284" mass="31530">MRDNNLFKRLVIGGVLGWMVLFGAVPSLMLLGVSFLKRHPDNLIEPVFSLGSYLELLEPALGSMLIQSMLMAATATLLCLVIGYPFAYIVARAGKRYTKTLLLLVMIPFWTNTLIRTYALVAVLKADGVINRLLLFLGVVDAPIKLMYTQTAVFIGLIYTLLPFMILPLYAAVEKLDLRLLEASRDLGASRWNTFRKITIPLTMPGIVSGCMLVFLPALGMFYIPDILGGAKTMLLGNYIRDQFLVSRNIPLGAAASIAMTVIMGVMLFLYYRSVRRAGRKVRI</sequence>
<reference evidence="10 12" key="1">
    <citation type="journal article" date="2016" name="Front. Microbiol.">
        <title>Genome Sequence of the Piezophilic, Mesophilic Sulfate-Reducing Bacterium Desulfovibrio indicus J2T.</title>
        <authorList>
            <person name="Cao J."/>
            <person name="Maignien L."/>
            <person name="Shao Z."/>
            <person name="Alain K."/>
            <person name="Jebbar M."/>
        </authorList>
    </citation>
    <scope>NUCLEOTIDE SEQUENCE [LARGE SCALE GENOMIC DNA]</scope>
    <source>
        <strain evidence="10 12">J2</strain>
    </source>
</reference>
<dbReference type="SUPFAM" id="SSF161098">
    <property type="entry name" value="MetI-like"/>
    <property type="match status" value="1"/>
</dbReference>
<keyword evidence="6 8" id="KW-1133">Transmembrane helix</keyword>
<dbReference type="CDD" id="cd06261">
    <property type="entry name" value="TM_PBP2"/>
    <property type="match status" value="1"/>
</dbReference>
<evidence type="ECO:0000313" key="13">
    <source>
        <dbReference type="Proteomes" id="UP000295506"/>
    </source>
</evidence>
<evidence type="ECO:0000313" key="10">
    <source>
        <dbReference type="EMBL" id="AMK12573.1"/>
    </source>
</evidence>
<gene>
    <name evidence="10" type="primary">potB</name>
    <name evidence="10" type="ORF">AWY79_16415</name>
    <name evidence="11" type="ORF">EDC59_102316</name>
</gene>
<evidence type="ECO:0000256" key="5">
    <source>
        <dbReference type="ARBA" id="ARBA00022692"/>
    </source>
</evidence>
<evidence type="ECO:0000313" key="12">
    <source>
        <dbReference type="Proteomes" id="UP000055611"/>
    </source>
</evidence>
<evidence type="ECO:0000256" key="4">
    <source>
        <dbReference type="ARBA" id="ARBA00022475"/>
    </source>
</evidence>
<feature type="transmembrane region" description="Helical" evidence="8">
    <location>
        <begin position="64"/>
        <end position="89"/>
    </location>
</feature>
<feature type="transmembrane region" description="Helical" evidence="8">
    <location>
        <begin position="101"/>
        <end position="126"/>
    </location>
</feature>
<keyword evidence="5 8" id="KW-0812">Transmembrane</keyword>
<dbReference type="EMBL" id="SOBK01000002">
    <property type="protein sequence ID" value="TDT90883.1"/>
    <property type="molecule type" value="Genomic_DNA"/>
</dbReference>
<dbReference type="Proteomes" id="UP000295506">
    <property type="component" value="Unassembled WGS sequence"/>
</dbReference>
<evidence type="ECO:0000313" key="11">
    <source>
        <dbReference type="EMBL" id="TDT90883.1"/>
    </source>
</evidence>
<dbReference type="PANTHER" id="PTHR42929">
    <property type="entry name" value="INNER MEMBRANE ABC TRANSPORTER PERMEASE PROTEIN YDCU-RELATED-RELATED"/>
    <property type="match status" value="1"/>
</dbReference>
<dbReference type="PANTHER" id="PTHR42929:SF1">
    <property type="entry name" value="INNER MEMBRANE ABC TRANSPORTER PERMEASE PROTEIN YDCU-RELATED"/>
    <property type="match status" value="1"/>
</dbReference>
<name>A0A126QR86_9BACT</name>
<comment type="subcellular location">
    <subcellularLocation>
        <location evidence="1 8">Cell membrane</location>
        <topology evidence="1 8">Multi-pass membrane protein</topology>
    </subcellularLocation>
</comment>
<dbReference type="Pfam" id="PF00528">
    <property type="entry name" value="BPD_transp_1"/>
    <property type="match status" value="1"/>
</dbReference>
<dbReference type="GO" id="GO:0005886">
    <property type="term" value="C:plasma membrane"/>
    <property type="evidence" value="ECO:0007669"/>
    <property type="project" value="UniProtKB-SubCell"/>
</dbReference>
<evidence type="ECO:0000256" key="7">
    <source>
        <dbReference type="ARBA" id="ARBA00023136"/>
    </source>
</evidence>
<reference evidence="11 13" key="2">
    <citation type="submission" date="2019-03" db="EMBL/GenBank/DDBJ databases">
        <title>Genomic Encyclopedia of Type Strains, Phase IV (KMG-IV): sequencing the most valuable type-strain genomes for metagenomic binning, comparative biology and taxonomic classification.</title>
        <authorList>
            <person name="Goeker M."/>
        </authorList>
    </citation>
    <scope>NUCLEOTIDE SEQUENCE [LARGE SCALE GENOMIC DNA]</scope>
    <source>
        <strain evidence="11 13">DSM 101483</strain>
    </source>
</reference>
<keyword evidence="7 8" id="KW-0472">Membrane</keyword>
<accession>A0A126QR86</accession>
<keyword evidence="4" id="KW-1003">Cell membrane</keyword>
<evidence type="ECO:0000256" key="1">
    <source>
        <dbReference type="ARBA" id="ARBA00004651"/>
    </source>
</evidence>
<proteinExistence type="inferred from homology"/>
<organism evidence="11 13">
    <name type="scientific">Pseudodesulfovibrio indicus</name>
    <dbReference type="NCBI Taxonomy" id="1716143"/>
    <lineage>
        <taxon>Bacteria</taxon>
        <taxon>Pseudomonadati</taxon>
        <taxon>Thermodesulfobacteriota</taxon>
        <taxon>Desulfovibrionia</taxon>
        <taxon>Desulfovibrionales</taxon>
        <taxon>Desulfovibrionaceae</taxon>
    </lineage>
</organism>
<evidence type="ECO:0000259" key="9">
    <source>
        <dbReference type="PROSITE" id="PS50928"/>
    </source>
</evidence>
<dbReference type="InterPro" id="IPR000515">
    <property type="entry name" value="MetI-like"/>
</dbReference>
<protein>
    <submittedName>
        <fullName evidence="10">Spermidine/putrescine ABC transporter permease</fullName>
    </submittedName>
    <submittedName>
        <fullName evidence="11">Spermidine/putrescine transport system permease protein</fullName>
    </submittedName>
</protein>
<dbReference type="KEGG" id="dej:AWY79_16415"/>
<evidence type="ECO:0000256" key="3">
    <source>
        <dbReference type="ARBA" id="ARBA00022448"/>
    </source>
</evidence>
<feature type="transmembrane region" description="Helical" evidence="8">
    <location>
        <begin position="200"/>
        <end position="224"/>
    </location>
</feature>
<dbReference type="EMBL" id="CP014206">
    <property type="protein sequence ID" value="AMK12573.1"/>
    <property type="molecule type" value="Genomic_DNA"/>
</dbReference>
<feature type="domain" description="ABC transmembrane type-1" evidence="9">
    <location>
        <begin position="65"/>
        <end position="271"/>
    </location>
</feature>
<dbReference type="GO" id="GO:0055085">
    <property type="term" value="P:transmembrane transport"/>
    <property type="evidence" value="ECO:0007669"/>
    <property type="project" value="InterPro"/>
</dbReference>
<dbReference type="PROSITE" id="PS50928">
    <property type="entry name" value="ABC_TM1"/>
    <property type="match status" value="1"/>
</dbReference>
<dbReference type="InterPro" id="IPR035906">
    <property type="entry name" value="MetI-like_sf"/>
</dbReference>
<dbReference type="AlphaFoldDB" id="A0A126QR86"/>
<dbReference type="Proteomes" id="UP000055611">
    <property type="component" value="Chromosome"/>
</dbReference>
<feature type="transmembrane region" description="Helical" evidence="8">
    <location>
        <begin position="146"/>
        <end position="171"/>
    </location>
</feature>
<dbReference type="OrthoDB" id="9807047at2"/>
<comment type="similarity">
    <text evidence="2">Belongs to the binding-protein-dependent transport system permease family. CysTW subfamily.</text>
</comment>
<feature type="transmembrane region" description="Helical" evidence="8">
    <location>
        <begin position="12"/>
        <end position="36"/>
    </location>
</feature>
<dbReference type="Gene3D" id="1.10.3720.10">
    <property type="entry name" value="MetI-like"/>
    <property type="match status" value="1"/>
</dbReference>
<evidence type="ECO:0000256" key="8">
    <source>
        <dbReference type="RuleBase" id="RU363032"/>
    </source>
</evidence>
<keyword evidence="12" id="KW-1185">Reference proteome</keyword>
<keyword evidence="3 8" id="KW-0813">Transport</keyword>
<dbReference type="RefSeq" id="WP_066806285.1">
    <property type="nucleotide sequence ID" value="NZ_CP014206.1"/>
</dbReference>
<evidence type="ECO:0000256" key="6">
    <source>
        <dbReference type="ARBA" id="ARBA00022989"/>
    </source>
</evidence>
<evidence type="ECO:0000256" key="2">
    <source>
        <dbReference type="ARBA" id="ARBA00007069"/>
    </source>
</evidence>
<feature type="transmembrane region" description="Helical" evidence="8">
    <location>
        <begin position="250"/>
        <end position="272"/>
    </location>
</feature>
<dbReference type="NCBIfam" id="NF007044">
    <property type="entry name" value="PRK09497.1"/>
    <property type="match status" value="1"/>
</dbReference>